<feature type="region of interest" description="Disordered" evidence="3">
    <location>
        <begin position="245"/>
        <end position="304"/>
    </location>
</feature>
<dbReference type="PANTHER" id="PTHR15081:SF1">
    <property type="entry name" value="NUCLEAR AUTOANTIGENIC SPERM PROTEIN"/>
    <property type="match status" value="1"/>
</dbReference>
<feature type="domain" description="Tetratricopeptide SHNi-TPR" evidence="4">
    <location>
        <begin position="88"/>
        <end position="120"/>
    </location>
</feature>
<evidence type="ECO:0000256" key="1">
    <source>
        <dbReference type="ARBA" id="ARBA00022737"/>
    </source>
</evidence>
<name>A0A7S1X9V5_9CHLO</name>
<organism evidence="5">
    <name type="scientific">Tetraselmis chuii</name>
    <dbReference type="NCBI Taxonomy" id="63592"/>
    <lineage>
        <taxon>Eukaryota</taxon>
        <taxon>Viridiplantae</taxon>
        <taxon>Chlorophyta</taxon>
        <taxon>core chlorophytes</taxon>
        <taxon>Chlorodendrophyceae</taxon>
        <taxon>Chlorodendrales</taxon>
        <taxon>Chlorodendraceae</taxon>
        <taxon>Tetraselmis</taxon>
    </lineage>
</organism>
<protein>
    <recommendedName>
        <fullName evidence="4">Tetratricopeptide SHNi-TPR domain-containing protein</fullName>
    </recommendedName>
</protein>
<evidence type="ECO:0000259" key="4">
    <source>
        <dbReference type="Pfam" id="PF10516"/>
    </source>
</evidence>
<feature type="compositionally biased region" description="Low complexity" evidence="3">
    <location>
        <begin position="253"/>
        <end position="264"/>
    </location>
</feature>
<dbReference type="GO" id="GO:0034080">
    <property type="term" value="P:CENP-A containing chromatin assembly"/>
    <property type="evidence" value="ECO:0007669"/>
    <property type="project" value="TreeGrafter"/>
</dbReference>
<feature type="compositionally biased region" description="Low complexity" evidence="3">
    <location>
        <begin position="295"/>
        <end position="304"/>
    </location>
</feature>
<dbReference type="GO" id="GO:0005654">
    <property type="term" value="C:nucleoplasm"/>
    <property type="evidence" value="ECO:0007669"/>
    <property type="project" value="TreeGrafter"/>
</dbReference>
<accession>A0A7S1X9V5</accession>
<gene>
    <name evidence="5" type="ORF">TCHU04912_LOCUS19422</name>
</gene>
<dbReference type="EMBL" id="HBGG01037660">
    <property type="protein sequence ID" value="CAD9217752.1"/>
    <property type="molecule type" value="Transcribed_RNA"/>
</dbReference>
<keyword evidence="2" id="KW-0802">TPR repeat</keyword>
<dbReference type="SUPFAM" id="SSF48452">
    <property type="entry name" value="TPR-like"/>
    <property type="match status" value="1"/>
</dbReference>
<sequence>MAGYETAPSEEQNVTIDDRGKGKVPMPDADVEEVEEGNGTEEGDADGGEDDDSEKTDMELAWENLETAKLIYNNNLQKLTDEQRLSLAEVHERLADLSMEKEDYETCMTDFKAALAMFVELLPACDRRLASLHFKMALALQFMDEPEVGLTHCQEALKLMESKLDELKNLVPEGNVEEKAADNPAEDIQGVLDDLRDKEVELREVIAQNATTKELIKNAFAQFGGLGGGAATAANVVDLGTIGGSSGKKRVTPAPAAAAIPAAANTTPVEKGEEAPRQEKRKRTLEDLLGGDDGGTTTTGFGGN</sequence>
<evidence type="ECO:0000256" key="2">
    <source>
        <dbReference type="ARBA" id="ARBA00022803"/>
    </source>
</evidence>
<dbReference type="PANTHER" id="PTHR15081">
    <property type="entry name" value="NUCLEAR AUTOANTIGENIC SPERM PROTEIN NASP -RELATED"/>
    <property type="match status" value="1"/>
</dbReference>
<dbReference type="Pfam" id="PF10516">
    <property type="entry name" value="SHNi-TPR"/>
    <property type="match status" value="1"/>
</dbReference>
<keyword evidence="1" id="KW-0677">Repeat</keyword>
<dbReference type="InterPro" id="IPR011990">
    <property type="entry name" value="TPR-like_helical_dom_sf"/>
</dbReference>
<evidence type="ECO:0000313" key="5">
    <source>
        <dbReference type="EMBL" id="CAD9217752.1"/>
    </source>
</evidence>
<feature type="compositionally biased region" description="Acidic residues" evidence="3">
    <location>
        <begin position="29"/>
        <end position="54"/>
    </location>
</feature>
<dbReference type="InterPro" id="IPR019544">
    <property type="entry name" value="Tetratricopeptide_SHNi-TPR_dom"/>
</dbReference>
<dbReference type="GO" id="GO:0042393">
    <property type="term" value="F:histone binding"/>
    <property type="evidence" value="ECO:0007669"/>
    <property type="project" value="TreeGrafter"/>
</dbReference>
<dbReference type="Gene3D" id="1.25.40.10">
    <property type="entry name" value="Tetratricopeptide repeat domain"/>
    <property type="match status" value="1"/>
</dbReference>
<dbReference type="AlphaFoldDB" id="A0A7S1X9V5"/>
<proteinExistence type="predicted"/>
<evidence type="ECO:0000256" key="3">
    <source>
        <dbReference type="SAM" id="MobiDB-lite"/>
    </source>
</evidence>
<dbReference type="InterPro" id="IPR051730">
    <property type="entry name" value="NASP-like"/>
</dbReference>
<feature type="region of interest" description="Disordered" evidence="3">
    <location>
        <begin position="1"/>
        <end position="55"/>
    </location>
</feature>
<dbReference type="GO" id="GO:0006335">
    <property type="term" value="P:DNA replication-dependent chromatin assembly"/>
    <property type="evidence" value="ECO:0007669"/>
    <property type="project" value="TreeGrafter"/>
</dbReference>
<reference evidence="5" key="1">
    <citation type="submission" date="2021-01" db="EMBL/GenBank/DDBJ databases">
        <authorList>
            <person name="Corre E."/>
            <person name="Pelletier E."/>
            <person name="Niang G."/>
            <person name="Scheremetjew M."/>
            <person name="Finn R."/>
            <person name="Kale V."/>
            <person name="Holt S."/>
            <person name="Cochrane G."/>
            <person name="Meng A."/>
            <person name="Brown T."/>
            <person name="Cohen L."/>
        </authorList>
    </citation>
    <scope>NUCLEOTIDE SEQUENCE</scope>
    <source>
        <strain evidence="5">PLY429</strain>
    </source>
</reference>